<feature type="region of interest" description="Disordered" evidence="1">
    <location>
        <begin position="1"/>
        <end position="39"/>
    </location>
</feature>
<dbReference type="SUPFAM" id="SSF53448">
    <property type="entry name" value="Nucleotide-diphospho-sugar transferases"/>
    <property type="match status" value="1"/>
</dbReference>
<dbReference type="GO" id="GO:0016758">
    <property type="term" value="F:hexosyltransferase activity"/>
    <property type="evidence" value="ECO:0007669"/>
    <property type="project" value="UniProtKB-ARBA"/>
</dbReference>
<feature type="domain" description="TarS/TarP linker" evidence="4">
    <location>
        <begin position="279"/>
        <end position="365"/>
    </location>
</feature>
<evidence type="ECO:0000259" key="4">
    <source>
        <dbReference type="Pfam" id="PF22181"/>
    </source>
</evidence>
<dbReference type="InterPro" id="IPR029044">
    <property type="entry name" value="Nucleotide-diphossugar_trans"/>
</dbReference>
<evidence type="ECO:0000259" key="3">
    <source>
        <dbReference type="Pfam" id="PF18674"/>
    </source>
</evidence>
<dbReference type="Pfam" id="PF22181">
    <property type="entry name" value="TarS_linker"/>
    <property type="match status" value="1"/>
</dbReference>
<dbReference type="EMBL" id="POUC01000439">
    <property type="protein sequence ID" value="PNG17533.1"/>
    <property type="molecule type" value="Genomic_DNA"/>
</dbReference>
<dbReference type="InterPro" id="IPR054028">
    <property type="entry name" value="TarS/TarP_linker"/>
</dbReference>
<dbReference type="Gene3D" id="3.90.550.10">
    <property type="entry name" value="Spore Coat Polysaccharide Biosynthesis Protein SpsA, Chain A"/>
    <property type="match status" value="1"/>
</dbReference>
<organism evidence="5 6">
    <name type="scientific">Streptomyces cahuitamycinicus</name>
    <dbReference type="NCBI Taxonomy" id="2070367"/>
    <lineage>
        <taxon>Bacteria</taxon>
        <taxon>Bacillati</taxon>
        <taxon>Actinomycetota</taxon>
        <taxon>Actinomycetes</taxon>
        <taxon>Kitasatosporales</taxon>
        <taxon>Streptomycetaceae</taxon>
        <taxon>Streptomyces</taxon>
    </lineage>
</organism>
<evidence type="ECO:0000259" key="2">
    <source>
        <dbReference type="Pfam" id="PF00535"/>
    </source>
</evidence>
<dbReference type="InterPro" id="IPR041038">
    <property type="entry name" value="TarS_C1"/>
</dbReference>
<proteinExistence type="predicted"/>
<dbReference type="Pfam" id="PF18674">
    <property type="entry name" value="TarS_C1"/>
    <property type="match status" value="1"/>
</dbReference>
<dbReference type="AlphaFoldDB" id="A0A2N8TES7"/>
<protein>
    <submittedName>
        <fullName evidence="5">Glycosyltransferase family 2 protein</fullName>
    </submittedName>
</protein>
<dbReference type="InterPro" id="IPR001173">
    <property type="entry name" value="Glyco_trans_2-like"/>
</dbReference>
<dbReference type="PANTHER" id="PTHR22916">
    <property type="entry name" value="GLYCOSYLTRANSFERASE"/>
    <property type="match status" value="1"/>
</dbReference>
<name>A0A2N8TES7_9ACTN</name>
<evidence type="ECO:0000256" key="1">
    <source>
        <dbReference type="SAM" id="MobiDB-lite"/>
    </source>
</evidence>
<dbReference type="CDD" id="cd00761">
    <property type="entry name" value="Glyco_tranf_GTA_type"/>
    <property type="match status" value="1"/>
</dbReference>
<comment type="caution">
    <text evidence="5">The sequence shown here is derived from an EMBL/GenBank/DDBJ whole genome shotgun (WGS) entry which is preliminary data.</text>
</comment>
<evidence type="ECO:0000313" key="6">
    <source>
        <dbReference type="Proteomes" id="UP000235943"/>
    </source>
</evidence>
<dbReference type="PANTHER" id="PTHR22916:SF3">
    <property type="entry name" value="UDP-GLCNAC:BETAGAL BETA-1,3-N-ACETYLGLUCOSAMINYLTRANSFERASE-LIKE PROTEIN 1"/>
    <property type="match status" value="1"/>
</dbReference>
<feature type="domain" description="Glycosyltransferase 2-like" evidence="2">
    <location>
        <begin position="52"/>
        <end position="185"/>
    </location>
</feature>
<evidence type="ECO:0000313" key="5">
    <source>
        <dbReference type="EMBL" id="PNG17533.1"/>
    </source>
</evidence>
<dbReference type="Pfam" id="PF00535">
    <property type="entry name" value="Glycos_transf_2"/>
    <property type="match status" value="1"/>
</dbReference>
<keyword evidence="5" id="KW-0808">Transferase</keyword>
<feature type="region of interest" description="Disordered" evidence="1">
    <location>
        <begin position="450"/>
        <end position="471"/>
    </location>
</feature>
<feature type="compositionally biased region" description="Low complexity" evidence="1">
    <location>
        <begin position="459"/>
        <end position="470"/>
    </location>
</feature>
<feature type="domain" description="TarS C-terminal" evidence="3">
    <location>
        <begin position="413"/>
        <end position="562"/>
    </location>
</feature>
<dbReference type="OrthoDB" id="2676521at2"/>
<keyword evidence="6" id="KW-1185">Reference proteome</keyword>
<accession>A0A2N8TES7</accession>
<dbReference type="Proteomes" id="UP000235943">
    <property type="component" value="Unassembled WGS sequence"/>
</dbReference>
<reference evidence="5 6" key="1">
    <citation type="submission" date="2018-01" db="EMBL/GenBank/DDBJ databases">
        <title>Draft genome sequence of Streptomyces sp. 13K301.</title>
        <authorList>
            <person name="Sahin N."/>
            <person name="Saygin H."/>
            <person name="Ay H."/>
        </authorList>
    </citation>
    <scope>NUCLEOTIDE SEQUENCE [LARGE SCALE GENOMIC DNA]</scope>
    <source>
        <strain evidence="5 6">13K301</strain>
    </source>
</reference>
<gene>
    <name evidence="5" type="ORF">C1J00_36015</name>
</gene>
<sequence>MPHMTKNTPPGGRRACGRWRGTPAAPQSGTCPFTRRPKSVSDMPVDVVPDVSVVVGAYNAMPYLTRCVMSVVEQTIGRGSIELIAVDDGSTDGTGAELDRLAQEFPEVIRVVHQANSGGPSAPRNVGLELARGRYVFFLDADDHLGPEALERMVAMADTNGSDVVLGKMVGVGGRGAPRSMFRRNQPRTDVFSSRVYWTLSPLKLFRRELIERLGLRFRTDLRVGEDQPFVAMAYLHAAAISVVADYDCYYWVEREDGNNVTLTTRGTQPRLRFLHLMSELLEREVEAGPRRDLLIRRHLEVDLNGALTHLVRENEPDVREAALAGVRRLLDTWCTDEITERLPAMTRLRFNLAQRGMLDELRTVIDFDRSGRRDKVVVDKGRAFGAYPFFRDPTVGAPDDCYDITDQLPVRHHLDALSMSGSWLEIQGHAYIHRVDTHETGTEVVLRERESRTEYSFPAPTTDTADLTTSEGEGLYDYDQAGFAARIDTATAADGGPLPAGLWDVFLRVRSQDIVKEARLGNRRSPDIDSRPRPHLVRLAEARAEVITPYFTKPYDNLTLDVGQRKHSVRPHCTMNGVTWADNAPATLTLDGRIGVQDVTAEDLVVRAHREGRTVELDAFQTLTIGAGGRVELRVDLPRAVAAGTLQWGDWRLSVALRVPGAEEVPVPGDRALPTLRFRRRGLPAYVRPLAGHDRLTLRLATVDPIAGVRRHLRHVLSQKKT</sequence>